<gene>
    <name evidence="11" type="ORF">SAMN05216236_10762</name>
</gene>
<evidence type="ECO:0000256" key="5">
    <source>
        <dbReference type="ARBA" id="ARBA00023315"/>
    </source>
</evidence>
<accession>A0A1I7AMT1</accession>
<keyword evidence="4" id="KW-0443">Lipid metabolism</keyword>
<dbReference type="eggNOG" id="COG3176">
    <property type="taxonomic scope" value="Bacteria"/>
</dbReference>
<protein>
    <recommendedName>
        <fullName evidence="8">L-ornithine N(alpha)-acyltransferase</fullName>
        <ecNumber evidence="7">2.3.2.30</ecNumber>
    </recommendedName>
</protein>
<evidence type="ECO:0000256" key="10">
    <source>
        <dbReference type="ARBA" id="ARBA00047785"/>
    </source>
</evidence>
<keyword evidence="5 11" id="KW-0012">Acyltransferase</keyword>
<dbReference type="SUPFAM" id="SSF55729">
    <property type="entry name" value="Acyl-CoA N-acyltransferases (Nat)"/>
    <property type="match status" value="1"/>
</dbReference>
<dbReference type="EC" id="2.3.2.30" evidence="7"/>
<evidence type="ECO:0000256" key="1">
    <source>
        <dbReference type="ARBA" id="ARBA00005189"/>
    </source>
</evidence>
<dbReference type="GO" id="GO:0006629">
    <property type="term" value="P:lipid metabolic process"/>
    <property type="evidence" value="ECO:0007669"/>
    <property type="project" value="UniProtKB-KW"/>
</dbReference>
<evidence type="ECO:0000256" key="2">
    <source>
        <dbReference type="ARBA" id="ARBA00022516"/>
    </source>
</evidence>
<dbReference type="InterPro" id="IPR016181">
    <property type="entry name" value="Acyl_CoA_acyltransferase"/>
</dbReference>
<keyword evidence="3 11" id="KW-0808">Transferase</keyword>
<keyword evidence="12" id="KW-1185">Reference proteome</keyword>
<dbReference type="RefSeq" id="WP_027260797.1">
    <property type="nucleotide sequence ID" value="NZ_FPAW01000007.1"/>
</dbReference>
<evidence type="ECO:0000313" key="12">
    <source>
        <dbReference type="Proteomes" id="UP000182466"/>
    </source>
</evidence>
<evidence type="ECO:0000256" key="7">
    <source>
        <dbReference type="ARBA" id="ARBA00039058"/>
    </source>
</evidence>
<comment type="similarity">
    <text evidence="6">Belongs to the acetyltransferase family. OlsB subfamily.</text>
</comment>
<evidence type="ECO:0000256" key="6">
    <source>
        <dbReference type="ARBA" id="ARBA00038095"/>
    </source>
</evidence>
<sequence length="246" mass="27023">MVDRKPVLTKGRYSVRFAQDPGEIALAQALRTLCFSTQGLDCDRFDADCQHLLVSDNRTGTLVCCCRLLLLENGGELGRSYSAQYYDLGQLHGYAARIAELGRFCTHPDWQDPDILRLAWGGLTGFVDDNGVDLLIGCTSFRGTDPTPYLDSFALLGARHAAPVQWIPRIKAPEVIAFSTVAERTPDTAGALLAIPPLLRSYLLMGGWVSDHAVVDRSMNTLHVFTGLEIDAIPDTRKRLLRAFAG</sequence>
<dbReference type="InterPro" id="IPR052351">
    <property type="entry name" value="Ornithine_N-alpha-AT"/>
</dbReference>
<reference evidence="11 12" key="1">
    <citation type="submission" date="2016-10" db="EMBL/GenBank/DDBJ databases">
        <authorList>
            <person name="de Groot N.N."/>
        </authorList>
    </citation>
    <scope>NUCLEOTIDE SEQUENCE [LARGE SCALE GENOMIC DNA]</scope>
    <source>
        <strain evidence="11 12">CGMCC 1.10959</strain>
    </source>
</reference>
<organism evidence="11 12">
    <name type="scientific">Sedimentitalea nanhaiensis</name>
    <dbReference type="NCBI Taxonomy" id="999627"/>
    <lineage>
        <taxon>Bacteria</taxon>
        <taxon>Pseudomonadati</taxon>
        <taxon>Pseudomonadota</taxon>
        <taxon>Alphaproteobacteria</taxon>
        <taxon>Rhodobacterales</taxon>
        <taxon>Paracoccaceae</taxon>
        <taxon>Sedimentitalea</taxon>
    </lineage>
</organism>
<comment type="catalytic activity">
    <reaction evidence="10">
        <text>a (3R)-hydroxyacyl-[ACP] + L-ornithine = a lyso-ornithine lipid + holo-[ACP] + H(+)</text>
        <dbReference type="Rhea" id="RHEA:20633"/>
        <dbReference type="Rhea" id="RHEA-COMP:9685"/>
        <dbReference type="Rhea" id="RHEA-COMP:9945"/>
        <dbReference type="ChEBI" id="CHEBI:15378"/>
        <dbReference type="ChEBI" id="CHEBI:46911"/>
        <dbReference type="ChEBI" id="CHEBI:64479"/>
        <dbReference type="ChEBI" id="CHEBI:78827"/>
        <dbReference type="ChEBI" id="CHEBI:138482"/>
        <dbReference type="EC" id="2.3.2.30"/>
    </reaction>
    <physiologicalReaction direction="left-to-right" evidence="10">
        <dbReference type="Rhea" id="RHEA:20634"/>
    </physiologicalReaction>
</comment>
<dbReference type="EMBL" id="FPAW01000007">
    <property type="protein sequence ID" value="SFT76153.1"/>
    <property type="molecule type" value="Genomic_DNA"/>
</dbReference>
<dbReference type="GO" id="GO:0043810">
    <property type="term" value="F:ornithine-acyl [acyl carrier protein] N-acyltransferase activity"/>
    <property type="evidence" value="ECO:0007669"/>
    <property type="project" value="UniProtKB-EC"/>
</dbReference>
<dbReference type="Proteomes" id="UP000182466">
    <property type="component" value="Unassembled WGS sequence"/>
</dbReference>
<evidence type="ECO:0000313" key="11">
    <source>
        <dbReference type="EMBL" id="SFT76153.1"/>
    </source>
</evidence>
<dbReference type="Gene3D" id="3.40.630.30">
    <property type="match status" value="1"/>
</dbReference>
<dbReference type="OrthoDB" id="9787072at2"/>
<dbReference type="Pfam" id="PF13444">
    <property type="entry name" value="Acetyltransf_5"/>
    <property type="match status" value="1"/>
</dbReference>
<comment type="pathway">
    <text evidence="1">Lipid metabolism.</text>
</comment>
<comment type="function">
    <text evidence="9">Catalyzes the first step in the biosynthesis of ornithine lipids, which are phosphorus-free membrane lipids. Catalyzes the 3-hydroxyacyl-acyl carrier protein-dependent acylation of ornithine to form lyso-ornithine lipid (LOL).</text>
</comment>
<evidence type="ECO:0000256" key="4">
    <source>
        <dbReference type="ARBA" id="ARBA00023098"/>
    </source>
</evidence>
<name>A0A1I7AMT1_9RHOB</name>
<dbReference type="AlphaFoldDB" id="A0A1I7AMT1"/>
<evidence type="ECO:0000256" key="8">
    <source>
        <dbReference type="ARBA" id="ARBA00039866"/>
    </source>
</evidence>
<dbReference type="PANTHER" id="PTHR37323">
    <property type="entry name" value="GCN5-RELATED N-ACETYLTRANSFERASE"/>
    <property type="match status" value="1"/>
</dbReference>
<evidence type="ECO:0000256" key="9">
    <source>
        <dbReference type="ARBA" id="ARBA00045724"/>
    </source>
</evidence>
<keyword evidence="2" id="KW-0444">Lipid biosynthesis</keyword>
<proteinExistence type="inferred from homology"/>
<evidence type="ECO:0000256" key="3">
    <source>
        <dbReference type="ARBA" id="ARBA00022679"/>
    </source>
</evidence>
<dbReference type="STRING" id="999627.SAMN05216236_10762"/>
<dbReference type="PANTHER" id="PTHR37323:SF1">
    <property type="entry name" value="L-ORNITHINE N(ALPHA)-ACYLTRANSFERASE"/>
    <property type="match status" value="1"/>
</dbReference>